<dbReference type="KEGG" id="nja:NSJP_0621"/>
<evidence type="ECO:0000313" key="3">
    <source>
        <dbReference type="Proteomes" id="UP000192042"/>
    </source>
</evidence>
<protein>
    <submittedName>
        <fullName evidence="2">Uncharacterized protein</fullName>
    </submittedName>
</protein>
<reference evidence="2 3" key="1">
    <citation type="submission" date="2017-03" db="EMBL/GenBank/DDBJ databases">
        <authorList>
            <person name="Afonso C.L."/>
            <person name="Miller P.J."/>
            <person name="Scott M.A."/>
            <person name="Spackman E."/>
            <person name="Goraichik I."/>
            <person name="Dimitrov K.M."/>
            <person name="Suarez D.L."/>
            <person name="Swayne D.E."/>
        </authorList>
    </citation>
    <scope>NUCLEOTIDE SEQUENCE [LARGE SCALE GENOMIC DNA]</scope>
    <source>
        <strain evidence="2">Genome sequencing of Nitrospira japonica strain NJ11</strain>
    </source>
</reference>
<dbReference type="EMBL" id="LT828648">
    <property type="protein sequence ID" value="SLM46793.1"/>
    <property type="molecule type" value="Genomic_DNA"/>
</dbReference>
<proteinExistence type="predicted"/>
<name>A0A1W1I1U2_9BACT</name>
<gene>
    <name evidence="2" type="ORF">NSJP_0621</name>
</gene>
<dbReference type="Proteomes" id="UP000192042">
    <property type="component" value="Chromosome I"/>
</dbReference>
<feature type="compositionally biased region" description="Basic and acidic residues" evidence="1">
    <location>
        <begin position="175"/>
        <end position="185"/>
    </location>
</feature>
<evidence type="ECO:0000256" key="1">
    <source>
        <dbReference type="SAM" id="MobiDB-lite"/>
    </source>
</evidence>
<evidence type="ECO:0000313" key="2">
    <source>
        <dbReference type="EMBL" id="SLM46793.1"/>
    </source>
</evidence>
<sequence>MPFFGTIDPMESDPLGLLTVHDFDGVAVQHAHHFAREICPPDHRGKDEQHTDNSGPQAHCEALLSCLPICSRRLRCPFRKKLVKVLPGFRIDHQRFHAIFLGSHPSNNGRGHINLLVRGQRHRERTDLTDTQGEITGEAPAHRGDIPDHAEAFELLNLVGHGAAQGDPTEGTNGEVHEDLAGGLF</sequence>
<feature type="region of interest" description="Disordered" evidence="1">
    <location>
        <begin position="162"/>
        <end position="185"/>
    </location>
</feature>
<dbReference type="AlphaFoldDB" id="A0A1W1I1U2"/>
<keyword evidence="3" id="KW-1185">Reference proteome</keyword>
<accession>A0A1W1I1U2</accession>
<organism evidence="2 3">
    <name type="scientific">Nitrospira japonica</name>
    <dbReference type="NCBI Taxonomy" id="1325564"/>
    <lineage>
        <taxon>Bacteria</taxon>
        <taxon>Pseudomonadati</taxon>
        <taxon>Nitrospirota</taxon>
        <taxon>Nitrospiria</taxon>
        <taxon>Nitrospirales</taxon>
        <taxon>Nitrospiraceae</taxon>
        <taxon>Nitrospira</taxon>
    </lineage>
</organism>